<dbReference type="EMBL" id="CP126446">
    <property type="protein sequence ID" value="WIF99961.1"/>
    <property type="molecule type" value="Genomic_DNA"/>
</dbReference>
<feature type="domain" description="Magnesium transporter MgtE intracellular" evidence="3">
    <location>
        <begin position="122"/>
        <end position="187"/>
    </location>
</feature>
<gene>
    <name evidence="4" type="ORF">QNI29_09975</name>
</gene>
<keyword evidence="1" id="KW-0175">Coiled coil</keyword>
<dbReference type="Pfam" id="PF03448">
    <property type="entry name" value="MgtE_N"/>
    <property type="match status" value="1"/>
</dbReference>
<organism evidence="4 5">
    <name type="scientific">Pontibacillus chungwhensis</name>
    <dbReference type="NCBI Taxonomy" id="265426"/>
    <lineage>
        <taxon>Bacteria</taxon>
        <taxon>Bacillati</taxon>
        <taxon>Bacillota</taxon>
        <taxon>Bacilli</taxon>
        <taxon>Bacillales</taxon>
        <taxon>Bacillaceae</taxon>
        <taxon>Pontibacillus</taxon>
    </lineage>
</organism>
<keyword evidence="5" id="KW-1185">Reference proteome</keyword>
<evidence type="ECO:0000313" key="4">
    <source>
        <dbReference type="EMBL" id="WIF99961.1"/>
    </source>
</evidence>
<reference evidence="4 5" key="1">
    <citation type="submission" date="2023-05" db="EMBL/GenBank/DDBJ databases">
        <title>Comparative genomics reveals the evidence of polycyclic aromatic hydrocarbons degradation in moderately halophilic genus Pontibacillus.</title>
        <authorList>
            <person name="Yang H."/>
            <person name="Qian Z."/>
        </authorList>
    </citation>
    <scope>NUCLEOTIDE SEQUENCE [LARGE SCALE GENOMIC DNA]</scope>
    <source>
        <strain evidence="5">HN14</strain>
    </source>
</reference>
<evidence type="ECO:0000313" key="5">
    <source>
        <dbReference type="Proteomes" id="UP001236652"/>
    </source>
</evidence>
<evidence type="ECO:0000259" key="3">
    <source>
        <dbReference type="Pfam" id="PF03448"/>
    </source>
</evidence>
<dbReference type="Proteomes" id="UP001236652">
    <property type="component" value="Chromosome"/>
</dbReference>
<protein>
    <submittedName>
        <fullName evidence="4">MgtE protein</fullName>
    </submittedName>
</protein>
<keyword evidence="2" id="KW-0472">Membrane</keyword>
<proteinExistence type="predicted"/>
<accession>A0ABY8V4L9</accession>
<feature type="coiled-coil region" evidence="1">
    <location>
        <begin position="73"/>
        <end position="121"/>
    </location>
</feature>
<evidence type="ECO:0000256" key="1">
    <source>
        <dbReference type="SAM" id="Coils"/>
    </source>
</evidence>
<keyword evidence="2" id="KW-0812">Transmembrane</keyword>
<dbReference type="SUPFAM" id="SSF158791">
    <property type="entry name" value="MgtE N-terminal domain-like"/>
    <property type="match status" value="1"/>
</dbReference>
<dbReference type="RefSeq" id="WP_231416346.1">
    <property type="nucleotide sequence ID" value="NZ_CP126446.1"/>
</dbReference>
<name>A0ABY8V4L9_9BACI</name>
<sequence>MASLEEPKQKSSKFQWFVFVILIPLILAITVALIIMTVAGVNIFEKTKQFTNDIPVISTMVNQETEENQGDQTVELEATIEDQNAQLEELQSQLTVKDQKINELNNEIEKLTNQLNDKNMSDKNKEEVLSNLSSSFKNMDPEEAAAIVSKLDQVASVNLLEKLPNDERGKVLAALDPELAATITSALMSR</sequence>
<dbReference type="InterPro" id="IPR006668">
    <property type="entry name" value="Mg_transptr_MgtE_intracell_dom"/>
</dbReference>
<evidence type="ECO:0000256" key="2">
    <source>
        <dbReference type="SAM" id="Phobius"/>
    </source>
</evidence>
<feature type="transmembrane region" description="Helical" evidence="2">
    <location>
        <begin position="16"/>
        <end position="44"/>
    </location>
</feature>
<keyword evidence="2" id="KW-1133">Transmembrane helix</keyword>